<dbReference type="GO" id="GO:0046872">
    <property type="term" value="F:metal ion binding"/>
    <property type="evidence" value="ECO:0007669"/>
    <property type="project" value="UniProtKB-KW"/>
</dbReference>
<gene>
    <name evidence="7" type="ORF">B1B_08138</name>
</gene>
<feature type="domain" description="Alpha-D-phosphohexomutase alpha/beta/alpha" evidence="6">
    <location>
        <begin position="23"/>
        <end position="124"/>
    </location>
</feature>
<dbReference type="InterPro" id="IPR016055">
    <property type="entry name" value="A-D-PHexomutase_a/b/a-I/II/III"/>
</dbReference>
<reference evidence="7" key="1">
    <citation type="submission" date="2013-08" db="EMBL/GenBank/DDBJ databases">
        <authorList>
            <person name="Mendez C."/>
            <person name="Richter M."/>
            <person name="Ferrer M."/>
            <person name="Sanchez J."/>
        </authorList>
    </citation>
    <scope>NUCLEOTIDE SEQUENCE</scope>
</reference>
<feature type="non-terminal residue" evidence="7">
    <location>
        <position position="160"/>
    </location>
</feature>
<dbReference type="Pfam" id="PF02879">
    <property type="entry name" value="PGM_PMM_II"/>
    <property type="match status" value="1"/>
</dbReference>
<accession>T1C0D6</accession>
<dbReference type="InterPro" id="IPR005845">
    <property type="entry name" value="A-D-PHexomutase_a/b/a-II"/>
</dbReference>
<proteinExistence type="predicted"/>
<keyword evidence="5" id="KW-0413">Isomerase</keyword>
<keyword evidence="2" id="KW-0597">Phosphoprotein</keyword>
<evidence type="ECO:0000313" key="7">
    <source>
        <dbReference type="EMBL" id="EQD59605.1"/>
    </source>
</evidence>
<sequence length="160" mass="17156">SKSHLQAGWESIGTITADNTAVDRYLRGVISRVDTASIARKNYRIAADPACGAAYYSTPAMLGMLGCRITAINAFPDGLFTARNPEPRPENLSVLLSTMKDGNHDLGVAHDGDADRATFVDENGDFVEGDRILSLIVKHHARKGDVIVTPVSTSDSIDDV</sequence>
<dbReference type="GO" id="GO:0005975">
    <property type="term" value="P:carbohydrate metabolic process"/>
    <property type="evidence" value="ECO:0007669"/>
    <property type="project" value="InterPro"/>
</dbReference>
<evidence type="ECO:0000256" key="2">
    <source>
        <dbReference type="ARBA" id="ARBA00022553"/>
    </source>
</evidence>
<dbReference type="AlphaFoldDB" id="T1C0D6"/>
<keyword evidence="4" id="KW-0460">Magnesium</keyword>
<organism evidence="7">
    <name type="scientific">mine drainage metagenome</name>
    <dbReference type="NCBI Taxonomy" id="410659"/>
    <lineage>
        <taxon>unclassified sequences</taxon>
        <taxon>metagenomes</taxon>
        <taxon>ecological metagenomes</taxon>
    </lineage>
</organism>
<dbReference type="Gene3D" id="3.40.120.10">
    <property type="entry name" value="Alpha-D-Glucose-1,6-Bisphosphate, subunit A, domain 3"/>
    <property type="match status" value="2"/>
</dbReference>
<dbReference type="PRINTS" id="PR00509">
    <property type="entry name" value="PGMPMM"/>
</dbReference>
<dbReference type="SUPFAM" id="SSF53738">
    <property type="entry name" value="Phosphoglucomutase, first 3 domains"/>
    <property type="match status" value="1"/>
</dbReference>
<reference evidence="7" key="2">
    <citation type="journal article" date="2014" name="ISME J.">
        <title>Microbial stratification in low pH oxic and suboxic macroscopic growths along an acid mine drainage.</title>
        <authorList>
            <person name="Mendez-Garcia C."/>
            <person name="Mesa V."/>
            <person name="Sprenger R.R."/>
            <person name="Richter M."/>
            <person name="Diez M.S."/>
            <person name="Solano J."/>
            <person name="Bargiela R."/>
            <person name="Golyshina O.V."/>
            <person name="Manteca A."/>
            <person name="Ramos J.L."/>
            <person name="Gallego J.R."/>
            <person name="Llorente I."/>
            <person name="Martins Dos Santos V.A."/>
            <person name="Jensen O.N."/>
            <person name="Pelaez A.I."/>
            <person name="Sanchez J."/>
            <person name="Ferrer M."/>
        </authorList>
    </citation>
    <scope>NUCLEOTIDE SEQUENCE</scope>
</reference>
<dbReference type="EMBL" id="AUZY01005272">
    <property type="protein sequence ID" value="EQD59605.1"/>
    <property type="molecule type" value="Genomic_DNA"/>
</dbReference>
<evidence type="ECO:0000256" key="5">
    <source>
        <dbReference type="ARBA" id="ARBA00023235"/>
    </source>
</evidence>
<comment type="cofactor">
    <cofactor evidence="1">
        <name>Mg(2+)</name>
        <dbReference type="ChEBI" id="CHEBI:18420"/>
    </cofactor>
</comment>
<comment type="caution">
    <text evidence="7">The sequence shown here is derived from an EMBL/GenBank/DDBJ whole genome shotgun (WGS) entry which is preliminary data.</text>
</comment>
<dbReference type="PANTHER" id="PTHR43771">
    <property type="entry name" value="PHOSPHOMANNOMUTASE"/>
    <property type="match status" value="1"/>
</dbReference>
<evidence type="ECO:0000256" key="1">
    <source>
        <dbReference type="ARBA" id="ARBA00001946"/>
    </source>
</evidence>
<keyword evidence="3" id="KW-0479">Metal-binding</keyword>
<dbReference type="InterPro" id="IPR005841">
    <property type="entry name" value="Alpha-D-phosphohexomutase_SF"/>
</dbReference>
<dbReference type="GO" id="GO:0016868">
    <property type="term" value="F:intramolecular phosphotransferase activity"/>
    <property type="evidence" value="ECO:0007669"/>
    <property type="project" value="InterPro"/>
</dbReference>
<evidence type="ECO:0000259" key="6">
    <source>
        <dbReference type="Pfam" id="PF02879"/>
    </source>
</evidence>
<feature type="non-terminal residue" evidence="7">
    <location>
        <position position="1"/>
    </location>
</feature>
<dbReference type="PANTHER" id="PTHR43771:SF1">
    <property type="entry name" value="PHOSPHOMANNOMUTASE"/>
    <property type="match status" value="1"/>
</dbReference>
<protein>
    <submittedName>
        <fullName evidence="7">Phosphoglucomutase/phosphomannomutase</fullName>
    </submittedName>
</protein>
<name>T1C0D6_9ZZZZ</name>
<evidence type="ECO:0000256" key="3">
    <source>
        <dbReference type="ARBA" id="ARBA00022723"/>
    </source>
</evidence>
<evidence type="ECO:0000256" key="4">
    <source>
        <dbReference type="ARBA" id="ARBA00022842"/>
    </source>
</evidence>